<dbReference type="Proteomes" id="UP001412067">
    <property type="component" value="Unassembled WGS sequence"/>
</dbReference>
<dbReference type="InterPro" id="IPR001752">
    <property type="entry name" value="Kinesin_motor_dom"/>
</dbReference>
<sequence length="763" mass="85063">MVKSLMQTEKEKNEEKILAGSNIRRLLKEKEDSDTRIIELMQVLESTKKSYEEKCEQLEIEASGAKQELEGKLKDSEFLLEESRRVIKALEATLEAKLQNLSQKEHILNAFMSLKFQPLQELRTSAQIIKQEVIYAERKQNDELVNFGMKLKVLTDEATNYHNVLLENRKLYNEVQELKGNIRVYCRIRPFLVGETRKSSIVGSIGENGELVVLNPSKQVKDGEKKFKFNKVYGPSATQGEVFLDIQPLVRSVLDGYNVCIFAYGQTGSGKTYTMSGPDSPTEEVWGVNYRALNDLFHISQSRRNSILYEGVFLVFLLVSFILWNLLNCNVLTLGILSSSQPNGLAVPNAIMHPVNSTSDVLELMNIGQTNRAVSATALNTSSSRSHCVVTVHIRGSDLKTRSTLCGSLHLVDLAGSERVDRSEVMGDRLKEAQHINKSLSALGDVIFSLSQKNAHVPYRNSKLTQVLQSSLGGHAKTLMFVQINPDANSYLESLSALKFAERVSGVELGAARINKEGNDVSNLMEKVVLLEETLARKDEEIDHLQMLLDAGPVSFNVNNNKHEKSMLRHSSSSPEISFKDNSSSRSEISFQQIIESNRKGESLGQPKDSGEERGRTYSDMELLGLSGADSEEFSSDISDGDLIHMGKETERSAASAIDFSLFPEHKSIDNRKQRISHNNLVSELSFLRHHIPYPHFYVGYRRSIFLSPLFSPASSSCVGLRPLTSTHPSADAFSAAKARASQSLAKAAVIVGVARRLFWIDL</sequence>
<proteinExistence type="inferred from homology"/>
<evidence type="ECO:0000256" key="4">
    <source>
        <dbReference type="ARBA" id="ARBA00023175"/>
    </source>
</evidence>
<dbReference type="SMART" id="SM00129">
    <property type="entry name" value="KISc"/>
    <property type="match status" value="1"/>
</dbReference>
<dbReference type="PANTHER" id="PTHR47972">
    <property type="entry name" value="KINESIN-LIKE PROTEIN KLP-3"/>
    <property type="match status" value="1"/>
</dbReference>
<feature type="binding site" evidence="5">
    <location>
        <begin position="265"/>
        <end position="272"/>
    </location>
    <ligand>
        <name>ATP</name>
        <dbReference type="ChEBI" id="CHEBI:30616"/>
    </ligand>
</feature>
<evidence type="ECO:0000256" key="8">
    <source>
        <dbReference type="SAM" id="MobiDB-lite"/>
    </source>
</evidence>
<keyword evidence="9" id="KW-0472">Membrane</keyword>
<keyword evidence="4 5" id="KW-0505">Motor protein</keyword>
<keyword evidence="9" id="KW-0812">Transmembrane</keyword>
<evidence type="ECO:0000256" key="3">
    <source>
        <dbReference type="ARBA" id="ARBA00022840"/>
    </source>
</evidence>
<keyword evidence="9" id="KW-1133">Transmembrane helix</keyword>
<comment type="caution">
    <text evidence="11">The sequence shown here is derived from an EMBL/GenBank/DDBJ whole genome shotgun (WGS) entry which is preliminary data.</text>
</comment>
<dbReference type="Gene3D" id="3.40.850.10">
    <property type="entry name" value="Kinesin motor domain"/>
    <property type="match status" value="1"/>
</dbReference>
<evidence type="ECO:0000256" key="1">
    <source>
        <dbReference type="ARBA" id="ARBA00022701"/>
    </source>
</evidence>
<protein>
    <recommendedName>
        <fullName evidence="6">Kinesin-like protein</fullName>
    </recommendedName>
</protein>
<evidence type="ECO:0000313" key="12">
    <source>
        <dbReference type="Proteomes" id="UP001412067"/>
    </source>
</evidence>
<dbReference type="InterPro" id="IPR027417">
    <property type="entry name" value="P-loop_NTPase"/>
</dbReference>
<organism evidence="11 12">
    <name type="scientific">Platanthera guangdongensis</name>
    <dbReference type="NCBI Taxonomy" id="2320717"/>
    <lineage>
        <taxon>Eukaryota</taxon>
        <taxon>Viridiplantae</taxon>
        <taxon>Streptophyta</taxon>
        <taxon>Embryophyta</taxon>
        <taxon>Tracheophyta</taxon>
        <taxon>Spermatophyta</taxon>
        <taxon>Magnoliopsida</taxon>
        <taxon>Liliopsida</taxon>
        <taxon>Asparagales</taxon>
        <taxon>Orchidaceae</taxon>
        <taxon>Orchidoideae</taxon>
        <taxon>Orchideae</taxon>
        <taxon>Orchidinae</taxon>
        <taxon>Platanthera</taxon>
    </lineage>
</organism>
<evidence type="ECO:0000256" key="7">
    <source>
        <dbReference type="SAM" id="Coils"/>
    </source>
</evidence>
<dbReference type="PRINTS" id="PR00380">
    <property type="entry name" value="KINESINHEAVY"/>
</dbReference>
<dbReference type="EMBL" id="JBBWWR010000013">
    <property type="protein sequence ID" value="KAK8955463.1"/>
    <property type="molecule type" value="Genomic_DNA"/>
</dbReference>
<keyword evidence="3 5" id="KW-0067">ATP-binding</keyword>
<keyword evidence="12" id="KW-1185">Reference proteome</keyword>
<dbReference type="InterPro" id="IPR019821">
    <property type="entry name" value="Kinesin_motor_CS"/>
</dbReference>
<name>A0ABR2LZ01_9ASPA</name>
<accession>A0ABR2LZ01</accession>
<evidence type="ECO:0000256" key="5">
    <source>
        <dbReference type="PROSITE-ProRule" id="PRU00283"/>
    </source>
</evidence>
<evidence type="ECO:0000256" key="2">
    <source>
        <dbReference type="ARBA" id="ARBA00022741"/>
    </source>
</evidence>
<reference evidence="11 12" key="1">
    <citation type="journal article" date="2022" name="Nat. Plants">
        <title>Genomes of leafy and leafless Platanthera orchids illuminate the evolution of mycoheterotrophy.</title>
        <authorList>
            <person name="Li M.H."/>
            <person name="Liu K.W."/>
            <person name="Li Z."/>
            <person name="Lu H.C."/>
            <person name="Ye Q.L."/>
            <person name="Zhang D."/>
            <person name="Wang J.Y."/>
            <person name="Li Y.F."/>
            <person name="Zhong Z.M."/>
            <person name="Liu X."/>
            <person name="Yu X."/>
            <person name="Liu D.K."/>
            <person name="Tu X.D."/>
            <person name="Liu B."/>
            <person name="Hao Y."/>
            <person name="Liao X.Y."/>
            <person name="Jiang Y.T."/>
            <person name="Sun W.H."/>
            <person name="Chen J."/>
            <person name="Chen Y.Q."/>
            <person name="Ai Y."/>
            <person name="Zhai J.W."/>
            <person name="Wu S.S."/>
            <person name="Zhou Z."/>
            <person name="Hsiao Y.Y."/>
            <person name="Wu W.L."/>
            <person name="Chen Y.Y."/>
            <person name="Lin Y.F."/>
            <person name="Hsu J.L."/>
            <person name="Li C.Y."/>
            <person name="Wang Z.W."/>
            <person name="Zhao X."/>
            <person name="Zhong W.Y."/>
            <person name="Ma X.K."/>
            <person name="Ma L."/>
            <person name="Huang J."/>
            <person name="Chen G.Z."/>
            <person name="Huang M.Z."/>
            <person name="Huang L."/>
            <person name="Peng D.H."/>
            <person name="Luo Y.B."/>
            <person name="Zou S.Q."/>
            <person name="Chen S.P."/>
            <person name="Lan S."/>
            <person name="Tsai W.C."/>
            <person name="Van de Peer Y."/>
            <person name="Liu Z.J."/>
        </authorList>
    </citation>
    <scope>NUCLEOTIDE SEQUENCE [LARGE SCALE GENOMIC DNA]</scope>
    <source>
        <strain evidence="11">Lor288</strain>
    </source>
</reference>
<dbReference type="InterPro" id="IPR027640">
    <property type="entry name" value="Kinesin-like_fam"/>
</dbReference>
<feature type="compositionally biased region" description="Polar residues" evidence="8">
    <location>
        <begin position="569"/>
        <end position="596"/>
    </location>
</feature>
<keyword evidence="2 5" id="KW-0547">Nucleotide-binding</keyword>
<keyword evidence="1 6" id="KW-0493">Microtubule</keyword>
<feature type="domain" description="Kinesin motor" evidence="10">
    <location>
        <begin position="181"/>
        <end position="507"/>
    </location>
</feature>
<dbReference type="InterPro" id="IPR036961">
    <property type="entry name" value="Kinesin_motor_dom_sf"/>
</dbReference>
<evidence type="ECO:0000313" key="11">
    <source>
        <dbReference type="EMBL" id="KAK8955463.1"/>
    </source>
</evidence>
<dbReference type="PANTHER" id="PTHR47972:SF14">
    <property type="entry name" value="KINESIN-LIKE PROTEIN KIN-14J"/>
    <property type="match status" value="1"/>
</dbReference>
<evidence type="ECO:0000256" key="6">
    <source>
        <dbReference type="RuleBase" id="RU000394"/>
    </source>
</evidence>
<feature type="coiled-coil region" evidence="7">
    <location>
        <begin position="41"/>
        <end position="107"/>
    </location>
</feature>
<evidence type="ECO:0000256" key="9">
    <source>
        <dbReference type="SAM" id="Phobius"/>
    </source>
</evidence>
<keyword evidence="7" id="KW-0175">Coiled coil</keyword>
<gene>
    <name evidence="11" type="primary">ATK4</name>
    <name evidence="11" type="ORF">KSP40_PGU017064</name>
</gene>
<dbReference type="PROSITE" id="PS00411">
    <property type="entry name" value="KINESIN_MOTOR_1"/>
    <property type="match status" value="1"/>
</dbReference>
<dbReference type="PROSITE" id="PS50067">
    <property type="entry name" value="KINESIN_MOTOR_2"/>
    <property type="match status" value="1"/>
</dbReference>
<feature type="region of interest" description="Disordered" evidence="8">
    <location>
        <begin position="565"/>
        <end position="616"/>
    </location>
</feature>
<evidence type="ECO:0000259" key="10">
    <source>
        <dbReference type="PROSITE" id="PS50067"/>
    </source>
</evidence>
<feature type="transmembrane region" description="Helical" evidence="9">
    <location>
        <begin position="307"/>
        <end position="327"/>
    </location>
</feature>
<dbReference type="SUPFAM" id="SSF52540">
    <property type="entry name" value="P-loop containing nucleoside triphosphate hydrolases"/>
    <property type="match status" value="1"/>
</dbReference>
<dbReference type="Pfam" id="PF00225">
    <property type="entry name" value="Kinesin"/>
    <property type="match status" value="1"/>
</dbReference>
<comment type="similarity">
    <text evidence="5 6">Belongs to the TRAFAC class myosin-kinesin ATPase superfamily. Kinesin family.</text>
</comment>